<evidence type="ECO:0000259" key="5">
    <source>
        <dbReference type="Pfam" id="PF13193"/>
    </source>
</evidence>
<reference evidence="6" key="1">
    <citation type="journal article" date="2020" name="mSystems">
        <title>Genome- and Community-Level Interaction Insights into Carbon Utilization and Element Cycling Functions of Hydrothermarchaeota in Hydrothermal Sediment.</title>
        <authorList>
            <person name="Zhou Z."/>
            <person name="Liu Y."/>
            <person name="Xu W."/>
            <person name="Pan J."/>
            <person name="Luo Z.H."/>
            <person name="Li M."/>
        </authorList>
    </citation>
    <scope>NUCLEOTIDE SEQUENCE [LARGE SCALE GENOMIC DNA]</scope>
    <source>
        <strain evidence="6">HyVt-102</strain>
    </source>
</reference>
<name>A0A7C0ZDX7_UNCW3</name>
<evidence type="ECO:0000256" key="2">
    <source>
        <dbReference type="ARBA" id="ARBA00022840"/>
    </source>
</evidence>
<dbReference type="GO" id="GO:0005524">
    <property type="term" value="F:ATP binding"/>
    <property type="evidence" value="ECO:0007669"/>
    <property type="project" value="UniProtKB-KW"/>
</dbReference>
<dbReference type="Gene3D" id="3.40.50.12780">
    <property type="entry name" value="N-terminal domain of ligase-like"/>
    <property type="match status" value="2"/>
</dbReference>
<dbReference type="Proteomes" id="UP000885847">
    <property type="component" value="Unassembled WGS sequence"/>
</dbReference>
<dbReference type="GO" id="GO:0016020">
    <property type="term" value="C:membrane"/>
    <property type="evidence" value="ECO:0007669"/>
    <property type="project" value="TreeGrafter"/>
</dbReference>
<dbReference type="InterPro" id="IPR045851">
    <property type="entry name" value="AMP-bd_C_sf"/>
</dbReference>
<dbReference type="SUPFAM" id="SSF56801">
    <property type="entry name" value="Acetyl-CoA synthetase-like"/>
    <property type="match status" value="1"/>
</dbReference>
<dbReference type="Gene3D" id="3.30.300.30">
    <property type="match status" value="1"/>
</dbReference>
<dbReference type="InterPro" id="IPR042099">
    <property type="entry name" value="ANL_N_sf"/>
</dbReference>
<dbReference type="PROSITE" id="PS00455">
    <property type="entry name" value="AMP_BINDING"/>
    <property type="match status" value="1"/>
</dbReference>
<feature type="domain" description="AMP-binding enzyme C-terminal" evidence="5">
    <location>
        <begin position="404"/>
        <end position="494"/>
    </location>
</feature>
<dbReference type="InterPro" id="IPR000873">
    <property type="entry name" value="AMP-dep_synth/lig_dom"/>
</dbReference>
<evidence type="ECO:0000256" key="1">
    <source>
        <dbReference type="ARBA" id="ARBA00022741"/>
    </source>
</evidence>
<protein>
    <submittedName>
        <fullName evidence="6">Long-chain fatty acid--CoA ligase</fullName>
    </submittedName>
</protein>
<proteinExistence type="predicted"/>
<comment type="catalytic activity">
    <reaction evidence="3">
        <text>a long-chain fatty acid + ATP + CoA = a long-chain fatty acyl-CoA + AMP + diphosphate</text>
        <dbReference type="Rhea" id="RHEA:15421"/>
        <dbReference type="ChEBI" id="CHEBI:30616"/>
        <dbReference type="ChEBI" id="CHEBI:33019"/>
        <dbReference type="ChEBI" id="CHEBI:57287"/>
        <dbReference type="ChEBI" id="CHEBI:57560"/>
        <dbReference type="ChEBI" id="CHEBI:83139"/>
        <dbReference type="ChEBI" id="CHEBI:456215"/>
        <dbReference type="EC" id="6.2.1.3"/>
    </reaction>
    <physiologicalReaction direction="left-to-right" evidence="3">
        <dbReference type="Rhea" id="RHEA:15422"/>
    </physiologicalReaction>
</comment>
<evidence type="ECO:0000256" key="3">
    <source>
        <dbReference type="ARBA" id="ARBA00024484"/>
    </source>
</evidence>
<dbReference type="GO" id="GO:0004467">
    <property type="term" value="F:long-chain fatty acid-CoA ligase activity"/>
    <property type="evidence" value="ECO:0007669"/>
    <property type="project" value="UniProtKB-EC"/>
</dbReference>
<dbReference type="Pfam" id="PF13193">
    <property type="entry name" value="AMP-binding_C"/>
    <property type="match status" value="1"/>
</dbReference>
<accession>A0A7C0ZDX7</accession>
<dbReference type="InterPro" id="IPR020845">
    <property type="entry name" value="AMP-binding_CS"/>
</dbReference>
<evidence type="ECO:0000313" key="6">
    <source>
        <dbReference type="EMBL" id="HDI83339.1"/>
    </source>
</evidence>
<dbReference type="Pfam" id="PF00501">
    <property type="entry name" value="AMP-binding"/>
    <property type="match status" value="1"/>
</dbReference>
<evidence type="ECO:0000259" key="4">
    <source>
        <dbReference type="Pfam" id="PF00501"/>
    </source>
</evidence>
<keyword evidence="6" id="KW-0436">Ligase</keyword>
<dbReference type="EMBL" id="DQWE01000288">
    <property type="protein sequence ID" value="HDI83339.1"/>
    <property type="molecule type" value="Genomic_DNA"/>
</dbReference>
<feature type="non-terminal residue" evidence="6">
    <location>
        <position position="1"/>
    </location>
</feature>
<keyword evidence="2" id="KW-0067">ATP-binding</keyword>
<organism evidence="6">
    <name type="scientific">candidate division WOR-3 bacterium</name>
    <dbReference type="NCBI Taxonomy" id="2052148"/>
    <lineage>
        <taxon>Bacteria</taxon>
        <taxon>Bacteria division WOR-3</taxon>
    </lineage>
</organism>
<keyword evidence="1" id="KW-0547">Nucleotide-binding</keyword>
<dbReference type="PANTHER" id="PTHR43272:SF33">
    <property type="entry name" value="AMP-BINDING DOMAIN-CONTAINING PROTEIN-RELATED"/>
    <property type="match status" value="1"/>
</dbReference>
<gene>
    <name evidence="6" type="ORF">ENF18_06065</name>
</gene>
<sequence length="506" mass="56275">SLGINKGDKIGILATNRIEWGIAYLSIVYGGRTAVPLDPQLKEEEILNLMKTAEVKAVYTTERFFEMVSGAGIPVITLDDTHPIKFSEAIEKGETLLKWNGEIKVEVNPDDIASIIFTSGTTGASKGVVLTHRNFLFDADMSERLLNLMEDDIFLSVLPIHHTFEFTGGFVDPLIRGNTICYARSLKSKELLEDLKDSRATMLLGVPLLFEKLYQGIMKKIGEAGGVKGLMLKYGINKGMRDARKKGNIPVRNFVTKKILEQAGLSTIRLMIAGGAALKPEVEEGIRALGIGIVQGYGLSEASPIVTISPPDRPNLGSIGLPIPETEVRIHNPDQDGIGELIVKGEHVMQGYYKNPDATAETIKDGWLHTGDLGYMDEDGYFYITGRKKAVIVTPGGKNVFPEELEYKLQQIDIVEEVLVIGVFDSEKKGDEIMAIIYPDWELLPECTGDDRTACAREKLEGLIKELNAELPPYKRIKYIEVREEEFPKTTTRKIKRYLFQNVKKI</sequence>
<dbReference type="PANTHER" id="PTHR43272">
    <property type="entry name" value="LONG-CHAIN-FATTY-ACID--COA LIGASE"/>
    <property type="match status" value="1"/>
</dbReference>
<dbReference type="AlphaFoldDB" id="A0A7C0ZDX7"/>
<dbReference type="InterPro" id="IPR025110">
    <property type="entry name" value="AMP-bd_C"/>
</dbReference>
<feature type="domain" description="AMP-dependent synthetase/ligase" evidence="4">
    <location>
        <begin position="1"/>
        <end position="353"/>
    </location>
</feature>
<comment type="caution">
    <text evidence="6">The sequence shown here is derived from an EMBL/GenBank/DDBJ whole genome shotgun (WGS) entry which is preliminary data.</text>
</comment>